<name>B8D428_DESA1</name>
<evidence type="ECO:0000259" key="2">
    <source>
        <dbReference type="Pfam" id="PF01558"/>
    </source>
</evidence>
<dbReference type="RefSeq" id="WP_012608201.1">
    <property type="nucleotide sequence ID" value="NC_011766.1"/>
</dbReference>
<dbReference type="GO" id="GO:0016903">
    <property type="term" value="F:oxidoreductase activity, acting on the aldehyde or oxo group of donors"/>
    <property type="evidence" value="ECO:0007669"/>
    <property type="project" value="InterPro"/>
</dbReference>
<accession>B8D428</accession>
<proteinExistence type="predicted"/>
<dbReference type="InterPro" id="IPR002869">
    <property type="entry name" value="Pyrv_flavodox_OxRed_cen"/>
</dbReference>
<evidence type="ECO:0000313" key="3">
    <source>
        <dbReference type="EMBL" id="ACL10859.1"/>
    </source>
</evidence>
<protein>
    <submittedName>
        <fullName evidence="3">2-oxoglutarate oxidoreductase gamma subunit</fullName>
    </submittedName>
</protein>
<dbReference type="Pfam" id="PF01558">
    <property type="entry name" value="POR"/>
    <property type="match status" value="1"/>
</dbReference>
<dbReference type="InterPro" id="IPR052554">
    <property type="entry name" value="2-oxoglutarate_synth_KorC"/>
</dbReference>
<dbReference type="InterPro" id="IPR019752">
    <property type="entry name" value="Pyrv/ketoisovalerate_OxRed_cat"/>
</dbReference>
<organism evidence="3 4">
    <name type="scientific">Desulfurococcus amylolyticus (strain DSM 18924 / JCM 16383 / VKM B-2413 / 1221n)</name>
    <name type="common">Desulfurococcus kamchatkensis</name>
    <dbReference type="NCBI Taxonomy" id="490899"/>
    <lineage>
        <taxon>Archaea</taxon>
        <taxon>Thermoproteota</taxon>
        <taxon>Thermoprotei</taxon>
        <taxon>Desulfurococcales</taxon>
        <taxon>Desulfurococcaceae</taxon>
        <taxon>Desulfurococcus</taxon>
    </lineage>
</organism>
<evidence type="ECO:0000256" key="1">
    <source>
        <dbReference type="ARBA" id="ARBA00023002"/>
    </source>
</evidence>
<dbReference type="Proteomes" id="UP000006903">
    <property type="component" value="Chromosome"/>
</dbReference>
<keyword evidence="1" id="KW-0560">Oxidoreductase</keyword>
<dbReference type="AlphaFoldDB" id="B8D428"/>
<dbReference type="HOGENOM" id="CLU_087284_0_0_2"/>
<dbReference type="SUPFAM" id="SSF53323">
    <property type="entry name" value="Pyruvate-ferredoxin oxidoreductase, PFOR, domain III"/>
    <property type="match status" value="1"/>
</dbReference>
<feature type="domain" description="Pyruvate/ketoisovalerate oxidoreductase catalytic" evidence="2">
    <location>
        <begin position="11"/>
        <end position="174"/>
    </location>
</feature>
<dbReference type="Gene3D" id="3.40.920.10">
    <property type="entry name" value="Pyruvate-ferredoxin oxidoreductase, PFOR, domain III"/>
    <property type="match status" value="1"/>
</dbReference>
<reference evidence="3 4" key="1">
    <citation type="journal article" date="2009" name="J. Bacteriol.">
        <title>Complete genome sequence of the anaerobic, protein-degrading hyperthermophilic crenarchaeon Desulfurococcus kamchatkensis.</title>
        <authorList>
            <person name="Ravin N.V."/>
            <person name="Mardanov A.V."/>
            <person name="Beletsky A.V."/>
            <person name="Kublanov I.V."/>
            <person name="Kolganova T.V."/>
            <person name="Lebedinsky A.V."/>
            <person name="Chernyh N.A."/>
            <person name="Bonch-Osmolovskaya E.A."/>
            <person name="Skryabin K.G."/>
        </authorList>
    </citation>
    <scope>NUCLEOTIDE SEQUENCE [LARGE SCALE GENOMIC DNA]</scope>
    <source>
        <strain evidence="4">DSM 18924 / JCM 16383 / VKM B-2413 / 1221n</strain>
    </source>
</reference>
<dbReference type="STRING" id="490899.DKAM_0533"/>
<dbReference type="GeneID" id="7170751"/>
<dbReference type="PANTHER" id="PTHR42730:SF1">
    <property type="entry name" value="2-OXOGLUTARATE SYNTHASE SUBUNIT KORC"/>
    <property type="match status" value="1"/>
</dbReference>
<dbReference type="PANTHER" id="PTHR42730">
    <property type="entry name" value="2-OXOGLUTARATE SYNTHASE SUBUNIT KORC"/>
    <property type="match status" value="1"/>
</dbReference>
<dbReference type="eggNOG" id="arCOG01602">
    <property type="taxonomic scope" value="Archaea"/>
</dbReference>
<sequence length="176" mass="19778">MKVEVLIIGRGGQGVLLLGRILGLSISKYAGKYAVATETYAAETRGGESRTDIVIGDSMHDVDYVKVQSPDIAVFMYPFNLDKYLKMLRPTTMVFIDEEYVDPGLFTGFKLFHHRYSEIAESRLGTRRVANVVIAGHMARATSIWSLEHLKKTVVDLTPEKWHQLNIKALELGYSL</sequence>
<gene>
    <name evidence="3" type="ordered locus">DKAM_0533</name>
</gene>
<evidence type="ECO:0000313" key="4">
    <source>
        <dbReference type="Proteomes" id="UP000006903"/>
    </source>
</evidence>
<dbReference type="EMBL" id="CP001140">
    <property type="protein sequence ID" value="ACL10859.1"/>
    <property type="molecule type" value="Genomic_DNA"/>
</dbReference>
<dbReference type="KEGG" id="dka:DKAM_0533"/>